<dbReference type="EMBL" id="KB206960">
    <property type="protein sequence ID" value="ELP86610.1"/>
    <property type="molecule type" value="Genomic_DNA"/>
</dbReference>
<name>A0A0A1U4I4_ENTIV</name>
<accession>A0A0A1U4I4</accession>
<dbReference type="KEGG" id="eiv:EIN_162540"/>
<dbReference type="RefSeq" id="XP_004185956.1">
    <property type="nucleotide sequence ID" value="XM_004185908.1"/>
</dbReference>
<evidence type="ECO:0000313" key="2">
    <source>
        <dbReference type="Proteomes" id="UP000014680"/>
    </source>
</evidence>
<dbReference type="GeneID" id="14885517"/>
<protein>
    <submittedName>
        <fullName evidence="1">Uncharacterized protein</fullName>
    </submittedName>
</protein>
<dbReference type="AlphaFoldDB" id="A0A0A1U4I4"/>
<dbReference type="OrthoDB" id="26448at2759"/>
<dbReference type="VEuPathDB" id="AmoebaDB:EIN_162540"/>
<dbReference type="OMA" id="IILLHEW"/>
<organism evidence="1 2">
    <name type="scientific">Entamoeba invadens IP1</name>
    <dbReference type="NCBI Taxonomy" id="370355"/>
    <lineage>
        <taxon>Eukaryota</taxon>
        <taxon>Amoebozoa</taxon>
        <taxon>Evosea</taxon>
        <taxon>Archamoebae</taxon>
        <taxon>Mastigamoebida</taxon>
        <taxon>Entamoebidae</taxon>
        <taxon>Entamoeba</taxon>
    </lineage>
</organism>
<proteinExistence type="predicted"/>
<evidence type="ECO:0000313" key="1">
    <source>
        <dbReference type="EMBL" id="ELP86610.1"/>
    </source>
</evidence>
<dbReference type="Proteomes" id="UP000014680">
    <property type="component" value="Unassembled WGS sequence"/>
</dbReference>
<gene>
    <name evidence="1" type="ORF">EIN_162540</name>
</gene>
<sequence length="752" mass="86793">MRRTSLFGDKKPERDENEYSPVLSKYQLITEKYSGCGEMLIPCSVAAEVCRIGFIISSSFDKENKEVSEMKETFEMVNNSMNTIRYTLDEQRRVRTLMGIFCDILDIIDNCKNKEDEKTRPFELKKAKTENLKETLKNFGRQNSENVGKQVNKFEGEIIEFNTPKITYLLSLATQYFVRPFPTLQLIFAQLKTQLGLNKNYVDNSLLTFCDCASRIMSSSVSGTQFEKSLLVGLQGMVNYLNIDLGVRNTPRLKSLELFSTFSEMQKKENFEWMESIIKNMYDFFYTDVRATISFYDVLEANDCDLFLSLTQTDALQKIANFLDAMEGVCSFVEMIISIFGKNTFKRMPYFLKELVELNNCLICIITAVTANMFARIASDKNNSAQLRLANITLAISLKTIVKDLLPFTEKFKNDDGQLTNVFSKALDIENKDEVIEMTELKKVKDLNDKFELVSYTCEKEQILYIKSTIRSILEQRSLTPQEVSEAQACGVYLRLYSGCDNEAQELLTSLDEVTISYDFFGFIPHILLFVRGISPFFNQTPKAQLALVPSALGNFDKTRFVLDENTETFEWRECFNVDASMNNICWANVVSLLNVHAFQMVEYTTLDRMSFVSNEEVRSFESLNIEDVYGSRISARLKRIFVPAKFSKIFRDYFAEAILPLIKLSFTSVIFDKYKNAKEILEKNYLDGLLPINYSLPPIKTKSDLKQLIIQIVHKFRSDEKYINDENVWKEMLSTRYFSSAMKGVNFEELF</sequence>
<reference evidence="1 2" key="1">
    <citation type="submission" date="2012-10" db="EMBL/GenBank/DDBJ databases">
        <authorList>
            <person name="Zafar N."/>
            <person name="Inman J."/>
            <person name="Hall N."/>
            <person name="Lorenzi H."/>
            <person name="Caler E."/>
        </authorList>
    </citation>
    <scope>NUCLEOTIDE SEQUENCE [LARGE SCALE GENOMIC DNA]</scope>
    <source>
        <strain evidence="1 2">IP1</strain>
    </source>
</reference>
<keyword evidence="2" id="KW-1185">Reference proteome</keyword>